<proteinExistence type="predicted"/>
<dbReference type="EMBL" id="BEXB01000095">
    <property type="protein sequence ID" value="GAY79125.1"/>
    <property type="molecule type" value="Genomic_DNA"/>
</dbReference>
<name>A0A4Y1ZJ32_9BACL</name>
<organism evidence="1 2">
    <name type="scientific">Sporolactobacillus inulinus</name>
    <dbReference type="NCBI Taxonomy" id="2078"/>
    <lineage>
        <taxon>Bacteria</taxon>
        <taxon>Bacillati</taxon>
        <taxon>Bacillota</taxon>
        <taxon>Bacilli</taxon>
        <taxon>Bacillales</taxon>
        <taxon>Sporolactobacillaceae</taxon>
        <taxon>Sporolactobacillus</taxon>
    </lineage>
</organism>
<accession>A0A4Y1ZJ32</accession>
<protein>
    <submittedName>
        <fullName evidence="1">Uncharacterized protein</fullName>
    </submittedName>
</protein>
<evidence type="ECO:0000313" key="1">
    <source>
        <dbReference type="EMBL" id="GAY79125.1"/>
    </source>
</evidence>
<evidence type="ECO:0000313" key="2">
    <source>
        <dbReference type="Proteomes" id="UP000319716"/>
    </source>
</evidence>
<sequence length="37" mass="4592">MMIICFFTIIFGHLLLKKLKNFLEKIDIYWIRYAILE</sequence>
<reference evidence="1 2" key="1">
    <citation type="submission" date="2017-11" db="EMBL/GenBank/DDBJ databases">
        <title>Draft Genome Sequence of Sporolactobacillus inulinus NBRC 111894 Isolated from Koso, a Japanese Sugar-Vegetable Fermented Beverage.</title>
        <authorList>
            <person name="Chiou T.Y."/>
            <person name="Oshima K."/>
            <person name="Suda W."/>
            <person name="Hattori M."/>
            <person name="Takahashi T."/>
        </authorList>
    </citation>
    <scope>NUCLEOTIDE SEQUENCE [LARGE SCALE GENOMIC DNA]</scope>
    <source>
        <strain evidence="1 2">NBRC111894</strain>
    </source>
</reference>
<dbReference type="AlphaFoldDB" id="A0A4Y1ZJ32"/>
<comment type="caution">
    <text evidence="1">The sequence shown here is derived from an EMBL/GenBank/DDBJ whole genome shotgun (WGS) entry which is preliminary data.</text>
</comment>
<gene>
    <name evidence="1" type="ORF">NBRC111894_4679</name>
</gene>
<dbReference type="Proteomes" id="UP000319716">
    <property type="component" value="Unassembled WGS sequence"/>
</dbReference>